<evidence type="ECO:0000256" key="3">
    <source>
        <dbReference type="ARBA" id="ARBA00022475"/>
    </source>
</evidence>
<keyword evidence="6 8" id="KW-0472">Membrane</keyword>
<dbReference type="GO" id="GO:0005886">
    <property type="term" value="C:plasma membrane"/>
    <property type="evidence" value="ECO:0007669"/>
    <property type="project" value="UniProtKB-SubCell"/>
</dbReference>
<sequence>MAGMINMGGDDDEAPPLAGEINVTPFVDVMLVLLIVFMVAAPLMMAGVPVQLPKSEAARVSAPREPLVVSIDREGKIFLRQDPVEADALRSNLLKLAETEKDAVVYVRADRTIPYGRAMEVLGIVSASGFGRVSLLSEASAASAPPPKP</sequence>
<evidence type="ECO:0000256" key="6">
    <source>
        <dbReference type="ARBA" id="ARBA00023136"/>
    </source>
</evidence>
<dbReference type="RefSeq" id="WP_123689042.1">
    <property type="nucleotide sequence ID" value="NZ_AP019700.1"/>
</dbReference>
<evidence type="ECO:0000256" key="4">
    <source>
        <dbReference type="ARBA" id="ARBA00022692"/>
    </source>
</evidence>
<keyword evidence="3" id="KW-1003">Cell membrane</keyword>
<dbReference type="PANTHER" id="PTHR30558:SF7">
    <property type="entry name" value="TOL-PAL SYSTEM PROTEIN TOLR"/>
    <property type="match status" value="1"/>
</dbReference>
<organism evidence="9 10">
    <name type="scientific">Stella humosa</name>
    <dbReference type="NCBI Taxonomy" id="94"/>
    <lineage>
        <taxon>Bacteria</taxon>
        <taxon>Pseudomonadati</taxon>
        <taxon>Pseudomonadota</taxon>
        <taxon>Alphaproteobacteria</taxon>
        <taxon>Rhodospirillales</taxon>
        <taxon>Stellaceae</taxon>
        <taxon>Stella</taxon>
    </lineage>
</organism>
<accession>A0A3N1MA96</accession>
<evidence type="ECO:0000256" key="5">
    <source>
        <dbReference type="ARBA" id="ARBA00022989"/>
    </source>
</evidence>
<feature type="transmembrane region" description="Helical" evidence="8">
    <location>
        <begin position="29"/>
        <end position="50"/>
    </location>
</feature>
<dbReference type="Proteomes" id="UP000278222">
    <property type="component" value="Unassembled WGS sequence"/>
</dbReference>
<keyword evidence="7" id="KW-0653">Protein transport</keyword>
<dbReference type="PANTHER" id="PTHR30558">
    <property type="entry name" value="EXBD MEMBRANE COMPONENT OF PMF-DRIVEN MACROMOLECULE IMPORT SYSTEM"/>
    <property type="match status" value="1"/>
</dbReference>
<keyword evidence="9" id="KW-0132">Cell division</keyword>
<keyword evidence="9" id="KW-0131">Cell cycle</keyword>
<evidence type="ECO:0000313" key="9">
    <source>
        <dbReference type="EMBL" id="ROP99679.1"/>
    </source>
</evidence>
<evidence type="ECO:0000256" key="2">
    <source>
        <dbReference type="ARBA" id="ARBA00005811"/>
    </source>
</evidence>
<reference evidence="9 10" key="1">
    <citation type="submission" date="2018-11" db="EMBL/GenBank/DDBJ databases">
        <title>Genomic Encyclopedia of Type Strains, Phase IV (KMG-IV): sequencing the most valuable type-strain genomes for metagenomic binning, comparative biology and taxonomic classification.</title>
        <authorList>
            <person name="Goeker M."/>
        </authorList>
    </citation>
    <scope>NUCLEOTIDE SEQUENCE [LARGE SCALE GENOMIC DNA]</scope>
    <source>
        <strain evidence="9 10">DSM 5900</strain>
    </source>
</reference>
<gene>
    <name evidence="9" type="ORF">EDC65_1464</name>
</gene>
<keyword evidence="4 7" id="KW-0812">Transmembrane</keyword>
<dbReference type="EMBL" id="RJKX01000013">
    <property type="protein sequence ID" value="ROP99679.1"/>
    <property type="molecule type" value="Genomic_DNA"/>
</dbReference>
<comment type="similarity">
    <text evidence="2 7">Belongs to the ExbD/TolR family.</text>
</comment>
<dbReference type="InterPro" id="IPR003400">
    <property type="entry name" value="ExbD"/>
</dbReference>
<dbReference type="OrthoDB" id="9798629at2"/>
<dbReference type="AlphaFoldDB" id="A0A3N1MA96"/>
<name>A0A3N1MA96_9PROT</name>
<dbReference type="Pfam" id="PF02472">
    <property type="entry name" value="ExbD"/>
    <property type="match status" value="1"/>
</dbReference>
<dbReference type="Gene3D" id="3.30.420.270">
    <property type="match status" value="1"/>
</dbReference>
<keyword evidence="7" id="KW-0813">Transport</keyword>
<keyword evidence="5 8" id="KW-1133">Transmembrane helix</keyword>
<keyword evidence="10" id="KW-1185">Reference proteome</keyword>
<evidence type="ECO:0000256" key="8">
    <source>
        <dbReference type="SAM" id="Phobius"/>
    </source>
</evidence>
<protein>
    <submittedName>
        <fullName evidence="9">Cell division and transport-associated protein TolR</fullName>
    </submittedName>
</protein>
<dbReference type="GO" id="GO:0051301">
    <property type="term" value="P:cell division"/>
    <property type="evidence" value="ECO:0007669"/>
    <property type="project" value="UniProtKB-KW"/>
</dbReference>
<proteinExistence type="inferred from homology"/>
<comment type="caution">
    <text evidence="9">The sequence shown here is derived from an EMBL/GenBank/DDBJ whole genome shotgun (WGS) entry which is preliminary data.</text>
</comment>
<evidence type="ECO:0000313" key="10">
    <source>
        <dbReference type="Proteomes" id="UP000278222"/>
    </source>
</evidence>
<dbReference type="GO" id="GO:0015031">
    <property type="term" value="P:protein transport"/>
    <property type="evidence" value="ECO:0007669"/>
    <property type="project" value="UniProtKB-KW"/>
</dbReference>
<evidence type="ECO:0000256" key="7">
    <source>
        <dbReference type="RuleBase" id="RU003879"/>
    </source>
</evidence>
<evidence type="ECO:0000256" key="1">
    <source>
        <dbReference type="ARBA" id="ARBA00004162"/>
    </source>
</evidence>
<dbReference type="GO" id="GO:0022857">
    <property type="term" value="F:transmembrane transporter activity"/>
    <property type="evidence" value="ECO:0007669"/>
    <property type="project" value="InterPro"/>
</dbReference>
<comment type="subcellular location">
    <subcellularLocation>
        <location evidence="1">Cell membrane</location>
        <topology evidence="1">Single-pass membrane protein</topology>
    </subcellularLocation>
    <subcellularLocation>
        <location evidence="7">Cell membrane</location>
        <topology evidence="7">Single-pass type II membrane protein</topology>
    </subcellularLocation>
</comment>